<protein>
    <submittedName>
        <fullName evidence="2">Uncharacterized protein</fullName>
    </submittedName>
</protein>
<dbReference type="AlphaFoldDB" id="A0A1A9ZRB1"/>
<evidence type="ECO:0000313" key="3">
    <source>
        <dbReference type="Proteomes" id="UP000092445"/>
    </source>
</evidence>
<proteinExistence type="predicted"/>
<keyword evidence="3" id="KW-1185">Reference proteome</keyword>
<feature type="compositionally biased region" description="Basic and acidic residues" evidence="1">
    <location>
        <begin position="18"/>
        <end position="35"/>
    </location>
</feature>
<organism evidence="2 3">
    <name type="scientific">Glossina pallidipes</name>
    <name type="common">Tsetse fly</name>
    <dbReference type="NCBI Taxonomy" id="7398"/>
    <lineage>
        <taxon>Eukaryota</taxon>
        <taxon>Metazoa</taxon>
        <taxon>Ecdysozoa</taxon>
        <taxon>Arthropoda</taxon>
        <taxon>Hexapoda</taxon>
        <taxon>Insecta</taxon>
        <taxon>Pterygota</taxon>
        <taxon>Neoptera</taxon>
        <taxon>Endopterygota</taxon>
        <taxon>Diptera</taxon>
        <taxon>Brachycera</taxon>
        <taxon>Muscomorpha</taxon>
        <taxon>Hippoboscoidea</taxon>
        <taxon>Glossinidae</taxon>
        <taxon>Glossina</taxon>
    </lineage>
</organism>
<dbReference type="EnsemblMetazoa" id="GPAI022563-RA">
    <property type="protein sequence ID" value="GPAI022563-PA"/>
    <property type="gene ID" value="GPAI022563"/>
</dbReference>
<dbReference type="Proteomes" id="UP000092445">
    <property type="component" value="Unassembled WGS sequence"/>
</dbReference>
<reference evidence="3" key="1">
    <citation type="submission" date="2014-03" db="EMBL/GenBank/DDBJ databases">
        <authorList>
            <person name="Aksoy S."/>
            <person name="Warren W."/>
            <person name="Wilson R.K."/>
        </authorList>
    </citation>
    <scope>NUCLEOTIDE SEQUENCE [LARGE SCALE GENOMIC DNA]</scope>
    <source>
        <strain evidence="3">IAEA</strain>
    </source>
</reference>
<feature type="region of interest" description="Disordered" evidence="1">
    <location>
        <begin position="1"/>
        <end position="35"/>
    </location>
</feature>
<evidence type="ECO:0000256" key="1">
    <source>
        <dbReference type="SAM" id="MobiDB-lite"/>
    </source>
</evidence>
<name>A0A1A9ZRB1_GLOPL</name>
<feature type="compositionally biased region" description="Basic residues" evidence="1">
    <location>
        <begin position="8"/>
        <end position="17"/>
    </location>
</feature>
<accession>A0A1A9ZRB1</accession>
<reference evidence="2" key="2">
    <citation type="submission" date="2020-05" db="UniProtKB">
        <authorList>
            <consortium name="EnsemblMetazoa"/>
        </authorList>
    </citation>
    <scope>IDENTIFICATION</scope>
    <source>
        <strain evidence="2">IAEA</strain>
    </source>
</reference>
<sequence length="63" mass="7328">MKTEGNNKKGRKKRRKSAEREGKRKGERKDKRKVEGEAMANIFKGHLVFNILPDESPPIRHNT</sequence>
<evidence type="ECO:0000313" key="2">
    <source>
        <dbReference type="EnsemblMetazoa" id="GPAI022563-PA"/>
    </source>
</evidence>
<dbReference type="VEuPathDB" id="VectorBase:GPAI022563"/>